<sequence length="267" mass="29535">MGMVLKHSLLIPHSTSAHSLIDGRDLLSFSRHRSASPSTLSVAPTAAGLLRNRGSIATTASPSLNLRIACSDPTSSRRTRHRKRGREEVDVLCRTACTYPSRGDAFPVVAVALDGAPPCDDLHEEDAEGVHVALLRELVGPEVLRVEVPRGALDLGGDVRRLRILRRQPCETEIRHLRPELVRQQDVGGLDVSVDDWTLSSIKLLGQTWGDLDVPTSNGTQLDEHNRIGSDRAIYWSSNLLDELFNLDAFVNLRNLYWAIDKWMLIG</sequence>
<gene>
    <name evidence="1" type="ORF">MUK42_36012</name>
</gene>
<accession>A0A9E7E8D7</accession>
<reference evidence="1" key="1">
    <citation type="submission" date="2022-05" db="EMBL/GenBank/DDBJ databases">
        <title>The Musa troglodytarum L. genome provides insights into the mechanism of non-climacteric behaviour and enrichment of carotenoids.</title>
        <authorList>
            <person name="Wang J."/>
        </authorList>
    </citation>
    <scope>NUCLEOTIDE SEQUENCE</scope>
    <source>
        <tissue evidence="1">Leaf</tissue>
    </source>
</reference>
<dbReference type="OrthoDB" id="2001730at2759"/>
<organism evidence="1 2">
    <name type="scientific">Musa troglodytarum</name>
    <name type="common">fe'i banana</name>
    <dbReference type="NCBI Taxonomy" id="320322"/>
    <lineage>
        <taxon>Eukaryota</taxon>
        <taxon>Viridiplantae</taxon>
        <taxon>Streptophyta</taxon>
        <taxon>Embryophyta</taxon>
        <taxon>Tracheophyta</taxon>
        <taxon>Spermatophyta</taxon>
        <taxon>Magnoliopsida</taxon>
        <taxon>Liliopsida</taxon>
        <taxon>Zingiberales</taxon>
        <taxon>Musaceae</taxon>
        <taxon>Musa</taxon>
    </lineage>
</organism>
<dbReference type="EMBL" id="CP097502">
    <property type="protein sequence ID" value="URD72400.1"/>
    <property type="molecule type" value="Genomic_DNA"/>
</dbReference>
<keyword evidence="2" id="KW-1185">Reference proteome</keyword>
<proteinExistence type="predicted"/>
<evidence type="ECO:0000313" key="1">
    <source>
        <dbReference type="EMBL" id="URD72400.1"/>
    </source>
</evidence>
<name>A0A9E7E8D7_9LILI</name>
<evidence type="ECO:0000313" key="2">
    <source>
        <dbReference type="Proteomes" id="UP001055439"/>
    </source>
</evidence>
<dbReference type="AlphaFoldDB" id="A0A9E7E8D7"/>
<protein>
    <submittedName>
        <fullName evidence="1">Uncharacterized protein</fullName>
    </submittedName>
</protein>
<dbReference type="Proteomes" id="UP001055439">
    <property type="component" value="Chromosome 1"/>
</dbReference>